<keyword evidence="4" id="KW-0949">S-adenosyl-L-methionine</keyword>
<sequence>MEISKALVFDIKRFAIHDGFGLRTTVFFKGCPLRCKWCQNPEGLFITRRLLYFKNSCIHCQRCKQFATEKQMVYKNGRPYFNQEYHGNFDNLIMACPSGAIRYDSEAYDIESLLEKIKEDKVFFRDDGGVTFSGGEPLMQGRFLGEILKRCKEEGIHTAIETTVYASRELIKEVLPYLDLMYIDLKIFDERKHEKYTNVSSKLIKENIQYILKSKHKDKVIIRTPLIPAITATDENITKITNFLVNLYPEVKYELLNYNPLAPSKYELVDLEYGVNKQYKMFDQKQMQHFYQIVKQAGLKNLIIE</sequence>
<evidence type="ECO:0000256" key="3">
    <source>
        <dbReference type="ARBA" id="ARBA00022485"/>
    </source>
</evidence>
<dbReference type="InterPro" id="IPR001989">
    <property type="entry name" value="Radical_activat_CS"/>
</dbReference>
<evidence type="ECO:0000256" key="5">
    <source>
        <dbReference type="ARBA" id="ARBA00022723"/>
    </source>
</evidence>
<comment type="similarity">
    <text evidence="2">Belongs to the organic radical-activating enzymes family.</text>
</comment>
<proteinExistence type="inferred from homology"/>
<dbReference type="PROSITE" id="PS01087">
    <property type="entry name" value="RADICAL_ACTIVATING"/>
    <property type="match status" value="1"/>
</dbReference>
<dbReference type="SUPFAM" id="SSF102114">
    <property type="entry name" value="Radical SAM enzymes"/>
    <property type="match status" value="1"/>
</dbReference>
<dbReference type="InterPro" id="IPR040074">
    <property type="entry name" value="BssD/PflA/YjjW"/>
</dbReference>
<dbReference type="GO" id="GO:0051539">
    <property type="term" value="F:4 iron, 4 sulfur cluster binding"/>
    <property type="evidence" value="ECO:0007669"/>
    <property type="project" value="UniProtKB-KW"/>
</dbReference>
<evidence type="ECO:0000256" key="7">
    <source>
        <dbReference type="ARBA" id="ARBA00023004"/>
    </source>
</evidence>
<evidence type="ECO:0000256" key="6">
    <source>
        <dbReference type="ARBA" id="ARBA00023002"/>
    </source>
</evidence>
<feature type="domain" description="Radical SAM core" evidence="9">
    <location>
        <begin position="14"/>
        <end position="292"/>
    </location>
</feature>
<keyword evidence="8" id="KW-0411">Iron-sulfur</keyword>
<dbReference type="PIRSF" id="PIRSF000371">
    <property type="entry name" value="PFL_act_enz"/>
    <property type="match status" value="1"/>
</dbReference>
<comment type="cofactor">
    <cofactor evidence="1">
        <name>[4Fe-4S] cluster</name>
        <dbReference type="ChEBI" id="CHEBI:49883"/>
    </cofactor>
</comment>
<name>A0A943EHX8_9FIRM</name>
<evidence type="ECO:0000313" key="10">
    <source>
        <dbReference type="EMBL" id="MBS5589215.1"/>
    </source>
</evidence>
<dbReference type="PROSITE" id="PS51918">
    <property type="entry name" value="RADICAL_SAM"/>
    <property type="match status" value="1"/>
</dbReference>
<keyword evidence="7" id="KW-0408">Iron</keyword>
<dbReference type="Pfam" id="PF04055">
    <property type="entry name" value="Radical_SAM"/>
    <property type="match status" value="1"/>
</dbReference>
<dbReference type="SFLD" id="SFLDG01118">
    <property type="entry name" value="activating_enzymes__group_2"/>
    <property type="match status" value="1"/>
</dbReference>
<dbReference type="InterPro" id="IPR007197">
    <property type="entry name" value="rSAM"/>
</dbReference>
<dbReference type="SFLD" id="SFLDS00029">
    <property type="entry name" value="Radical_SAM"/>
    <property type="match status" value="1"/>
</dbReference>
<keyword evidence="3" id="KW-0004">4Fe-4S</keyword>
<reference evidence="10" key="1">
    <citation type="submission" date="2021-02" db="EMBL/GenBank/DDBJ databases">
        <title>Infant gut strain persistence is associated with maternal origin, phylogeny, and functional potential including surface adhesion and iron acquisition.</title>
        <authorList>
            <person name="Lou Y.C."/>
        </authorList>
    </citation>
    <scope>NUCLEOTIDE SEQUENCE</scope>
    <source>
        <strain evidence="10">L3_108_000G1_dasL3_108_000G1_metabat.metabat.11</strain>
    </source>
</reference>
<dbReference type="InterPro" id="IPR034457">
    <property type="entry name" value="Organic_radical-activating"/>
</dbReference>
<dbReference type="SFLD" id="SFLDG01066">
    <property type="entry name" value="organic_radical-activating_enz"/>
    <property type="match status" value="1"/>
</dbReference>
<dbReference type="PANTHER" id="PTHR30352:SF4">
    <property type="entry name" value="PYRUVATE FORMATE-LYASE 2-ACTIVATING ENZYME"/>
    <property type="match status" value="1"/>
</dbReference>
<dbReference type="PANTHER" id="PTHR30352">
    <property type="entry name" value="PYRUVATE FORMATE-LYASE-ACTIVATING ENZYME"/>
    <property type="match status" value="1"/>
</dbReference>
<dbReference type="Gene3D" id="3.20.20.70">
    <property type="entry name" value="Aldolase class I"/>
    <property type="match status" value="1"/>
</dbReference>
<evidence type="ECO:0000256" key="2">
    <source>
        <dbReference type="ARBA" id="ARBA00009777"/>
    </source>
</evidence>
<dbReference type="SUPFAM" id="SSF54862">
    <property type="entry name" value="4Fe-4S ferredoxins"/>
    <property type="match status" value="1"/>
</dbReference>
<keyword evidence="6" id="KW-0560">Oxidoreductase</keyword>
<dbReference type="GO" id="GO:0046872">
    <property type="term" value="F:metal ion binding"/>
    <property type="evidence" value="ECO:0007669"/>
    <property type="project" value="UniProtKB-KW"/>
</dbReference>
<dbReference type="Proteomes" id="UP000751224">
    <property type="component" value="Unassembled WGS sequence"/>
</dbReference>
<dbReference type="InterPro" id="IPR058240">
    <property type="entry name" value="rSAM_sf"/>
</dbReference>
<dbReference type="EMBL" id="JAGZCC010000104">
    <property type="protein sequence ID" value="MBS5589215.1"/>
    <property type="molecule type" value="Genomic_DNA"/>
</dbReference>
<evidence type="ECO:0000256" key="1">
    <source>
        <dbReference type="ARBA" id="ARBA00001966"/>
    </source>
</evidence>
<comment type="caution">
    <text evidence="10">The sequence shown here is derived from an EMBL/GenBank/DDBJ whole genome shotgun (WGS) entry which is preliminary data.</text>
</comment>
<dbReference type="AlphaFoldDB" id="A0A943EHX8"/>
<protein>
    <submittedName>
        <fullName evidence="10">Glycyl-radical enzyme activating protein</fullName>
    </submittedName>
</protein>
<evidence type="ECO:0000313" key="11">
    <source>
        <dbReference type="Proteomes" id="UP000751224"/>
    </source>
</evidence>
<keyword evidence="5" id="KW-0479">Metal-binding</keyword>
<dbReference type="CDD" id="cd01335">
    <property type="entry name" value="Radical_SAM"/>
    <property type="match status" value="1"/>
</dbReference>
<dbReference type="InterPro" id="IPR013785">
    <property type="entry name" value="Aldolase_TIM"/>
</dbReference>
<dbReference type="InterPro" id="IPR012839">
    <property type="entry name" value="Organic_radical_activase"/>
</dbReference>
<dbReference type="NCBIfam" id="TIGR02494">
    <property type="entry name" value="PFLE_PFLC"/>
    <property type="match status" value="1"/>
</dbReference>
<dbReference type="GO" id="GO:0016491">
    <property type="term" value="F:oxidoreductase activity"/>
    <property type="evidence" value="ECO:0007669"/>
    <property type="project" value="UniProtKB-KW"/>
</dbReference>
<evidence type="ECO:0000256" key="4">
    <source>
        <dbReference type="ARBA" id="ARBA00022691"/>
    </source>
</evidence>
<accession>A0A943EHX8</accession>
<evidence type="ECO:0000259" key="9">
    <source>
        <dbReference type="PROSITE" id="PS51918"/>
    </source>
</evidence>
<organism evidence="10 11">
    <name type="scientific">Thomasclavelia spiroformis</name>
    <dbReference type="NCBI Taxonomy" id="29348"/>
    <lineage>
        <taxon>Bacteria</taxon>
        <taxon>Bacillati</taxon>
        <taxon>Bacillota</taxon>
        <taxon>Erysipelotrichia</taxon>
        <taxon>Erysipelotrichales</taxon>
        <taxon>Coprobacillaceae</taxon>
        <taxon>Thomasclavelia</taxon>
    </lineage>
</organism>
<evidence type="ECO:0000256" key="8">
    <source>
        <dbReference type="ARBA" id="ARBA00023014"/>
    </source>
</evidence>
<gene>
    <name evidence="10" type="ORF">KHX14_10515</name>
</gene>